<evidence type="ECO:0000256" key="1">
    <source>
        <dbReference type="SAM" id="SignalP"/>
    </source>
</evidence>
<dbReference type="Proteomes" id="UP000594688">
    <property type="component" value="Chromosome"/>
</dbReference>
<evidence type="ECO:0000313" key="3">
    <source>
        <dbReference type="Proteomes" id="UP000594688"/>
    </source>
</evidence>
<feature type="chain" id="PRO_5033056809" evidence="1">
    <location>
        <begin position="33"/>
        <end position="284"/>
    </location>
</feature>
<keyword evidence="1" id="KW-0732">Signal</keyword>
<proteinExistence type="predicted"/>
<organism evidence="2 3">
    <name type="scientific">Candidatus Nitronauta litoralis</name>
    <dbReference type="NCBI Taxonomy" id="2705533"/>
    <lineage>
        <taxon>Bacteria</taxon>
        <taxon>Pseudomonadati</taxon>
        <taxon>Nitrospinota/Tectimicrobiota group</taxon>
        <taxon>Nitrospinota</taxon>
        <taxon>Nitrospinia</taxon>
        <taxon>Nitrospinales</taxon>
        <taxon>Nitrospinaceae</taxon>
        <taxon>Candidatus Nitronauta</taxon>
    </lineage>
</organism>
<dbReference type="InterPro" id="IPR025737">
    <property type="entry name" value="FApF"/>
</dbReference>
<dbReference type="KEGG" id="nli:G3M70_11655"/>
<dbReference type="AlphaFoldDB" id="A0A7T0BX12"/>
<reference evidence="2 3" key="1">
    <citation type="submission" date="2020-02" db="EMBL/GenBank/DDBJ databases">
        <title>Genomic and physiological characterization of two novel Nitrospinaceae genera.</title>
        <authorList>
            <person name="Mueller A.J."/>
            <person name="Jung M.-Y."/>
            <person name="Strachan C.R."/>
            <person name="Herbold C.W."/>
            <person name="Kirkegaard R.H."/>
            <person name="Daims H."/>
        </authorList>
    </citation>
    <scope>NUCLEOTIDE SEQUENCE [LARGE SCALE GENOMIC DNA]</scope>
    <source>
        <strain evidence="2">EB</strain>
    </source>
</reference>
<feature type="signal peptide" evidence="1">
    <location>
        <begin position="1"/>
        <end position="32"/>
    </location>
</feature>
<sequence length="284" mass="31351">MNFFSERIFKAVTCFSVVMLIGLSSASSSVFADSYSLLNPTPRSEMRDMSSDRPDITESPITVPTGRFQVELSFLDYSFDDGMGVETEGLQAMQTNFKVGLDTRVDLQFVFSAYSTEDVRDIANPDTFSEGFADVQFRLKYNLWGNDGGDHAFGIMPYIKIPTGGELSNNEVEGGVIMPFMMELGGGWGMGAQAEIDVVFDDSQMDHDVEILHSIVVGRDICGPLAFYLEYVGVGGAETDYRALASYGLTYGYDAETQFDLGFRTGMNDAAEDFGTFFGITRRF</sequence>
<gene>
    <name evidence="2" type="ORF">G3M70_11655</name>
</gene>
<evidence type="ECO:0000313" key="2">
    <source>
        <dbReference type="EMBL" id="QPJ62489.1"/>
    </source>
</evidence>
<dbReference type="Pfam" id="PF13557">
    <property type="entry name" value="Phenol_MetA_deg"/>
    <property type="match status" value="1"/>
</dbReference>
<accession>A0A7T0BX12</accession>
<name>A0A7T0BX12_9BACT</name>
<protein>
    <submittedName>
        <fullName evidence="2">Transporter</fullName>
    </submittedName>
</protein>
<dbReference type="EMBL" id="CP048685">
    <property type="protein sequence ID" value="QPJ62489.1"/>
    <property type="molecule type" value="Genomic_DNA"/>
</dbReference>